<evidence type="ECO:0000313" key="2">
    <source>
        <dbReference type="Proteomes" id="UP001315686"/>
    </source>
</evidence>
<comment type="caution">
    <text evidence="1">The sequence shown here is derived from an EMBL/GenBank/DDBJ whole genome shotgun (WGS) entry which is preliminary data.</text>
</comment>
<evidence type="ECO:0000313" key="1">
    <source>
        <dbReference type="EMBL" id="MBT0955861.1"/>
    </source>
</evidence>
<organism evidence="1 2">
    <name type="scientific">Harenicola maris</name>
    <dbReference type="NCBI Taxonomy" id="2841044"/>
    <lineage>
        <taxon>Bacteria</taxon>
        <taxon>Pseudomonadati</taxon>
        <taxon>Pseudomonadota</taxon>
        <taxon>Alphaproteobacteria</taxon>
        <taxon>Rhodobacterales</taxon>
        <taxon>Paracoccaceae</taxon>
        <taxon>Harenicola</taxon>
    </lineage>
</organism>
<sequence>MGRGLREPNRGAEVTANRITVQGHFGELIQGTLGPDGPLALISLPCPALTLTAETRPAPALRVAGSASGLLAAPKAASLLAELRLDYTARLSLRCDMPPGGGAGASTAALVALARAAGYSGRPQQLAEACQAVEGATDPLMFPAPERLLWGSRTGRIVAELPALPAFDVVGGFFGPLRRTNPNDESFPDISDLIEPWVEAALAQDLPALARLASTSAELCLAMRGPQDDPSAELAQSLGALGYVIAHTGNARGFLFPTGEVPEDAEDVLEEARFDATLTFSHGPAL</sequence>
<accession>A0AAP2CLG6</accession>
<reference evidence="1 2" key="1">
    <citation type="journal article" date="2021" name="Arch. Microbiol.">
        <title>Harenicola maris gen. nov., sp. nov. isolated from the Sea of Japan shallow sediments.</title>
        <authorList>
            <person name="Romanenko L.A."/>
            <person name="Kurilenko V.V."/>
            <person name="Chernysheva N.Y."/>
            <person name="Tekutyeva L.A."/>
            <person name="Velansky P.V."/>
            <person name="Svetashev V.I."/>
            <person name="Isaeva M.P."/>
        </authorList>
    </citation>
    <scope>NUCLEOTIDE SEQUENCE [LARGE SCALE GENOMIC DNA]</scope>
    <source>
        <strain evidence="1 2">KMM 3653</strain>
    </source>
</reference>
<proteinExistence type="predicted"/>
<name>A0AAP2CLG6_9RHOB</name>
<keyword evidence="2" id="KW-1185">Reference proteome</keyword>
<gene>
    <name evidence="1" type="ORF">IV417_00560</name>
</gene>
<dbReference type="Proteomes" id="UP001315686">
    <property type="component" value="Unassembled WGS sequence"/>
</dbReference>
<dbReference type="EMBL" id="JADQAZ010000001">
    <property type="protein sequence ID" value="MBT0955861.1"/>
    <property type="molecule type" value="Genomic_DNA"/>
</dbReference>
<dbReference type="AlphaFoldDB" id="A0AAP2CLG6"/>
<protein>
    <submittedName>
        <fullName evidence="1">Propanediol utilization protein</fullName>
    </submittedName>
</protein>